<keyword evidence="3" id="KW-1185">Reference proteome</keyword>
<dbReference type="STRING" id="1052260.SAMN05660199_01619"/>
<proteinExistence type="predicted"/>
<gene>
    <name evidence="2" type="ORF">SAMN05660199_01619</name>
</gene>
<dbReference type="InterPro" id="IPR025117">
    <property type="entry name" value="DUF4037"/>
</dbReference>
<sequence length="341" mass="36830">MSTETQELLRGYVTQVVEPLLQARFPELRYAIGRLGSGSDVLGLDDATSRDHDWGLRLTLLVPDGLPRVVAEELDRALPDSFGGLPTRFATTGSTTVQHQVHVATVPQFLRGGLGFDPLDGIGVTDWLSLSGQAVLEVVAGPVFADRTGEIGAARAALAWYPDDVWCHVLACDWLRIAQELPAVGRAADVGDDLGSRVVTARLVQVLMHLAFLLDQRWAPWAKWFGTAFARLPLAARLAPALDAALRGAGREDRQHALAAALDVLVARHRELGLTDVARAAVPFWDRPHLHPDPAIAAQLLDRVVDPAVRALPTGRGSVEQRTSNVDVLLDPAARRASVAR</sequence>
<accession>A0A1H0HZI8</accession>
<evidence type="ECO:0000259" key="1">
    <source>
        <dbReference type="Pfam" id="PF13228"/>
    </source>
</evidence>
<dbReference type="AlphaFoldDB" id="A0A1H0HZI8"/>
<dbReference type="OrthoDB" id="3030at2"/>
<name>A0A1H0HZI8_9ACTN</name>
<feature type="domain" description="DUF4037" evidence="1">
    <location>
        <begin position="127"/>
        <end position="225"/>
    </location>
</feature>
<protein>
    <recommendedName>
        <fullName evidence="1">DUF4037 domain-containing protein</fullName>
    </recommendedName>
</protein>
<dbReference type="Pfam" id="PF13228">
    <property type="entry name" value="DUF4037"/>
    <property type="match status" value="1"/>
</dbReference>
<organism evidence="2 3">
    <name type="scientific">Klenkia soli</name>
    <dbReference type="NCBI Taxonomy" id="1052260"/>
    <lineage>
        <taxon>Bacteria</taxon>
        <taxon>Bacillati</taxon>
        <taxon>Actinomycetota</taxon>
        <taxon>Actinomycetes</taxon>
        <taxon>Geodermatophilales</taxon>
        <taxon>Geodermatophilaceae</taxon>
        <taxon>Klenkia</taxon>
    </lineage>
</organism>
<evidence type="ECO:0000313" key="3">
    <source>
        <dbReference type="Proteomes" id="UP000199088"/>
    </source>
</evidence>
<dbReference type="RefSeq" id="WP_091242726.1">
    <property type="nucleotide sequence ID" value="NZ_FNIR01000004.1"/>
</dbReference>
<evidence type="ECO:0000313" key="2">
    <source>
        <dbReference type="EMBL" id="SDO24290.1"/>
    </source>
</evidence>
<reference evidence="3" key="1">
    <citation type="submission" date="2016-10" db="EMBL/GenBank/DDBJ databases">
        <authorList>
            <person name="Varghese N."/>
            <person name="Submissions S."/>
        </authorList>
    </citation>
    <scope>NUCLEOTIDE SEQUENCE [LARGE SCALE GENOMIC DNA]</scope>
    <source>
        <strain evidence="3">DSM 45843</strain>
    </source>
</reference>
<dbReference type="Proteomes" id="UP000199088">
    <property type="component" value="Unassembled WGS sequence"/>
</dbReference>
<dbReference type="EMBL" id="FNIR01000004">
    <property type="protein sequence ID" value="SDO24290.1"/>
    <property type="molecule type" value="Genomic_DNA"/>
</dbReference>